<keyword evidence="3" id="KW-1185">Reference proteome</keyword>
<proteinExistence type="predicted"/>
<dbReference type="Proteomes" id="UP000324748">
    <property type="component" value="Unassembled WGS sequence"/>
</dbReference>
<evidence type="ECO:0000313" key="3">
    <source>
        <dbReference type="Proteomes" id="UP000324748"/>
    </source>
</evidence>
<evidence type="ECO:0000313" key="2">
    <source>
        <dbReference type="EMBL" id="KAA1119387.1"/>
    </source>
</evidence>
<evidence type="ECO:0000256" key="1">
    <source>
        <dbReference type="SAM" id="MobiDB-lite"/>
    </source>
</evidence>
<reference evidence="2 3" key="1">
    <citation type="submission" date="2019-05" db="EMBL/GenBank/DDBJ databases">
        <title>Emergence of the Ug99 lineage of the wheat stem rust pathogen through somatic hybridization.</title>
        <authorList>
            <person name="Li F."/>
            <person name="Upadhyaya N.M."/>
            <person name="Sperschneider J."/>
            <person name="Matny O."/>
            <person name="Nguyen-Phuc H."/>
            <person name="Mago R."/>
            <person name="Raley C."/>
            <person name="Miller M.E."/>
            <person name="Silverstein K.A.T."/>
            <person name="Henningsen E."/>
            <person name="Hirsch C.D."/>
            <person name="Visser B."/>
            <person name="Pretorius Z.A."/>
            <person name="Steffenson B.J."/>
            <person name="Schwessinger B."/>
            <person name="Dodds P.N."/>
            <person name="Figueroa M."/>
        </authorList>
    </citation>
    <scope>NUCLEOTIDE SEQUENCE [LARGE SCALE GENOMIC DNA]</scope>
    <source>
        <strain evidence="2">21-0</strain>
    </source>
</reference>
<comment type="caution">
    <text evidence="2">The sequence shown here is derived from an EMBL/GenBank/DDBJ whole genome shotgun (WGS) entry which is preliminary data.</text>
</comment>
<dbReference type="AlphaFoldDB" id="A0A5B0R1E9"/>
<gene>
    <name evidence="2" type="ORF">PGT21_024052</name>
</gene>
<name>A0A5B0R1E9_PUCGR</name>
<organism evidence="2 3">
    <name type="scientific">Puccinia graminis f. sp. tritici</name>
    <dbReference type="NCBI Taxonomy" id="56615"/>
    <lineage>
        <taxon>Eukaryota</taxon>
        <taxon>Fungi</taxon>
        <taxon>Dikarya</taxon>
        <taxon>Basidiomycota</taxon>
        <taxon>Pucciniomycotina</taxon>
        <taxon>Pucciniomycetes</taxon>
        <taxon>Pucciniales</taxon>
        <taxon>Pucciniaceae</taxon>
        <taxon>Puccinia</taxon>
    </lineage>
</organism>
<accession>A0A5B0R1E9</accession>
<protein>
    <submittedName>
        <fullName evidence="2">Uncharacterized protein</fullName>
    </submittedName>
</protein>
<feature type="region of interest" description="Disordered" evidence="1">
    <location>
        <begin position="79"/>
        <end position="106"/>
    </location>
</feature>
<sequence>MCERPAHSDCHPGNADATRLGLTSSTCATVDTVLTSSEASMSHWHVTWCRTGPGDQVAPPSHSCPVSEGHLIDDIAESPQGQCTGRPYGRPVTRAPRLGPRDHLEL</sequence>
<dbReference type="EMBL" id="VSWC01000001">
    <property type="protein sequence ID" value="KAA1119387.1"/>
    <property type="molecule type" value="Genomic_DNA"/>
</dbReference>